<name>A0A0V1AQ70_TRISP</name>
<organism evidence="2 3">
    <name type="scientific">Trichinella spiralis</name>
    <name type="common">Trichina worm</name>
    <dbReference type="NCBI Taxonomy" id="6334"/>
    <lineage>
        <taxon>Eukaryota</taxon>
        <taxon>Metazoa</taxon>
        <taxon>Ecdysozoa</taxon>
        <taxon>Nematoda</taxon>
        <taxon>Enoplea</taxon>
        <taxon>Dorylaimia</taxon>
        <taxon>Trichinellida</taxon>
        <taxon>Trichinellidae</taxon>
        <taxon>Trichinella</taxon>
    </lineage>
</organism>
<dbReference type="InParanoid" id="A0A0V1AQ70"/>
<reference evidence="2 3" key="1">
    <citation type="submission" date="2015-01" db="EMBL/GenBank/DDBJ databases">
        <title>Evolution of Trichinella species and genotypes.</title>
        <authorList>
            <person name="Korhonen P.K."/>
            <person name="Edoardo P."/>
            <person name="Giuseppe L.R."/>
            <person name="Gasser R.B."/>
        </authorList>
    </citation>
    <scope>NUCLEOTIDE SEQUENCE [LARGE SCALE GENOMIC DNA]</scope>
    <source>
        <strain evidence="2">ISS3</strain>
    </source>
</reference>
<feature type="region of interest" description="Disordered" evidence="1">
    <location>
        <begin position="126"/>
        <end position="145"/>
    </location>
</feature>
<dbReference type="OrthoDB" id="5931448at2759"/>
<dbReference type="AlphaFoldDB" id="A0A0V1AQ70"/>
<evidence type="ECO:0000313" key="2">
    <source>
        <dbReference type="EMBL" id="KRY26428.1"/>
    </source>
</evidence>
<accession>A0A0V1AQ70</accession>
<evidence type="ECO:0000256" key="1">
    <source>
        <dbReference type="SAM" id="MobiDB-lite"/>
    </source>
</evidence>
<proteinExistence type="predicted"/>
<evidence type="ECO:0000313" key="3">
    <source>
        <dbReference type="Proteomes" id="UP000054776"/>
    </source>
</evidence>
<keyword evidence="3" id="KW-1185">Reference proteome</keyword>
<sequence length="258" mass="29089">MACDRLIAFTVLSATASDCSTSVCFVVLELQLTPLSRKRANDSIIYTQLSRVRNCEKALNSRPETLERRDQPIVRPYAEAHRAQVPSEDALPDKDVLEALLKEWWSLVKEVSMTRIEAATILNEEEVGDASQQKPQLKEDSPPKSDNDILQLNCFGTKLRHVHLREELINITKLHYLRSCLSGPALKAIEGLRGESWIFPQLSLVGLKSYTHDGAAQLTRLHNELNRHFIQLNAHGKNVISGLNGHFCLHSLFTHFCS</sequence>
<protein>
    <submittedName>
        <fullName evidence="2">Uncharacterized protein</fullName>
    </submittedName>
</protein>
<gene>
    <name evidence="2" type="ORF">T01_7129</name>
</gene>
<dbReference type="EMBL" id="JYDH01000435">
    <property type="protein sequence ID" value="KRY26428.1"/>
    <property type="molecule type" value="Genomic_DNA"/>
</dbReference>
<dbReference type="Proteomes" id="UP000054776">
    <property type="component" value="Unassembled WGS sequence"/>
</dbReference>
<comment type="caution">
    <text evidence="2">The sequence shown here is derived from an EMBL/GenBank/DDBJ whole genome shotgun (WGS) entry which is preliminary data.</text>
</comment>
<feature type="compositionally biased region" description="Basic and acidic residues" evidence="1">
    <location>
        <begin position="136"/>
        <end position="145"/>
    </location>
</feature>